<dbReference type="OrthoDB" id="5387389at2759"/>
<feature type="compositionally biased region" description="Polar residues" evidence="1">
    <location>
        <begin position="150"/>
        <end position="168"/>
    </location>
</feature>
<evidence type="ECO:0000259" key="2">
    <source>
        <dbReference type="PROSITE" id="PS00036"/>
    </source>
</evidence>
<feature type="region of interest" description="Disordered" evidence="1">
    <location>
        <begin position="1"/>
        <end position="79"/>
    </location>
</feature>
<accession>A0A1V8TPA7</accession>
<evidence type="ECO:0000313" key="4">
    <source>
        <dbReference type="Proteomes" id="UP000192596"/>
    </source>
</evidence>
<evidence type="ECO:0000256" key="1">
    <source>
        <dbReference type="SAM" id="MobiDB-lite"/>
    </source>
</evidence>
<dbReference type="GO" id="GO:0003700">
    <property type="term" value="F:DNA-binding transcription factor activity"/>
    <property type="evidence" value="ECO:0007669"/>
    <property type="project" value="InterPro"/>
</dbReference>
<dbReference type="InParanoid" id="A0A1V8TPA7"/>
<reference evidence="4" key="1">
    <citation type="submission" date="2017-03" db="EMBL/GenBank/DDBJ databases">
        <title>Genomes of endolithic fungi from Antarctica.</title>
        <authorList>
            <person name="Coleine C."/>
            <person name="Masonjones S."/>
            <person name="Stajich J.E."/>
        </authorList>
    </citation>
    <scope>NUCLEOTIDE SEQUENCE [LARGE SCALE GENOMIC DNA]</scope>
    <source>
        <strain evidence="4">CCFEE 5527</strain>
    </source>
</reference>
<keyword evidence="4" id="KW-1185">Reference proteome</keyword>
<dbReference type="InterPro" id="IPR004827">
    <property type="entry name" value="bZIP"/>
</dbReference>
<dbReference type="PANTHER" id="PTHR39607:SF2">
    <property type="entry name" value="BZIP DOMAIN-CONTAINING PROTEIN"/>
    <property type="match status" value="1"/>
</dbReference>
<dbReference type="EMBL" id="NAJO01000004">
    <property type="protein sequence ID" value="OQO13091.1"/>
    <property type="molecule type" value="Genomic_DNA"/>
</dbReference>
<dbReference type="AlphaFoldDB" id="A0A1V8TPA7"/>
<proteinExistence type="predicted"/>
<feature type="compositionally biased region" description="Acidic residues" evidence="1">
    <location>
        <begin position="67"/>
        <end position="78"/>
    </location>
</feature>
<comment type="caution">
    <text evidence="3">The sequence shown here is derived from an EMBL/GenBank/DDBJ whole genome shotgun (WGS) entry which is preliminary data.</text>
</comment>
<dbReference type="InterPro" id="IPR052635">
    <property type="entry name" value="Sec_Metab_Biosynth_Reg"/>
</dbReference>
<protein>
    <recommendedName>
        <fullName evidence="2">BZIP domain-containing protein</fullName>
    </recommendedName>
</protein>
<evidence type="ECO:0000313" key="3">
    <source>
        <dbReference type="EMBL" id="OQO13091.1"/>
    </source>
</evidence>
<sequence>MSHMQVDAPPSTSPDDWSVVTDANERRKIQNRIAQRKFRDKARHQQEEAIRSADNQAKAAGSYTPVEPDDVDTGDEEGLPWGSLSLRHIIATGRAKEQSSRETSVYAAASRAGGSSRLGLHLVDQYARSTPAWTFWRTGIQWPAVPPSVQLPSQRESMPPLTRQSSGAGVTRHDMR</sequence>
<dbReference type="PROSITE" id="PS00036">
    <property type="entry name" value="BZIP_BASIC"/>
    <property type="match status" value="1"/>
</dbReference>
<name>A0A1V8TPA7_9PEZI</name>
<dbReference type="Proteomes" id="UP000192596">
    <property type="component" value="Unassembled WGS sequence"/>
</dbReference>
<organism evidence="3 4">
    <name type="scientific">Cryoendolithus antarcticus</name>
    <dbReference type="NCBI Taxonomy" id="1507870"/>
    <lineage>
        <taxon>Eukaryota</taxon>
        <taxon>Fungi</taxon>
        <taxon>Dikarya</taxon>
        <taxon>Ascomycota</taxon>
        <taxon>Pezizomycotina</taxon>
        <taxon>Dothideomycetes</taxon>
        <taxon>Dothideomycetidae</taxon>
        <taxon>Cladosporiales</taxon>
        <taxon>Cladosporiaceae</taxon>
        <taxon>Cryoendolithus</taxon>
    </lineage>
</organism>
<feature type="domain" description="BZIP" evidence="2">
    <location>
        <begin position="26"/>
        <end position="41"/>
    </location>
</feature>
<dbReference type="PANTHER" id="PTHR39607">
    <property type="entry name" value="XANTHOCILLIN BIOSYNTHESIS CLUSTER TRANSCRIPTION FACTOR XANC-RELATED"/>
    <property type="match status" value="1"/>
</dbReference>
<gene>
    <name evidence="3" type="ORF">B0A48_02555</name>
</gene>
<dbReference type="STRING" id="1507870.A0A1V8TPA7"/>
<feature type="region of interest" description="Disordered" evidence="1">
    <location>
        <begin position="149"/>
        <end position="176"/>
    </location>
</feature>
<dbReference type="CDD" id="cd14688">
    <property type="entry name" value="bZIP_YAP"/>
    <property type="match status" value="1"/>
</dbReference>